<evidence type="ECO:0000313" key="2">
    <source>
        <dbReference type="EMBL" id="RMZ97231.1"/>
    </source>
</evidence>
<sequence length="218" mass="26124">MRNLNQLRVFIQFLFGSLVTMTKNQNKDYIQKSNKKRVFKFELRINFDHKNPFEFSAHLSIENKISLLKIQNLKVTRFQKSKLNETMDLFRILSNFWPFSFFNSTCNTIKPSDSLLVEMPRMDLIKDTYFDILRFVDKERIALQEVNFLTRQYFFWTNFNAEKIFKKYKNYTLCIGLGQGGQDLSNTLVGTFLARLNRNRWYIMFKNTLFISLYGSNL</sequence>
<feature type="signal peptide" evidence="1">
    <location>
        <begin position="1"/>
        <end position="24"/>
    </location>
</feature>
<evidence type="ECO:0000256" key="1">
    <source>
        <dbReference type="SAM" id="SignalP"/>
    </source>
</evidence>
<protein>
    <recommendedName>
        <fullName evidence="4">Ycf2</fullName>
    </recommendedName>
</protein>
<evidence type="ECO:0000313" key="3">
    <source>
        <dbReference type="Proteomes" id="UP000276133"/>
    </source>
</evidence>
<accession>A0A3M7PDQ4</accession>
<comment type="caution">
    <text evidence="2">The sequence shown here is derived from an EMBL/GenBank/DDBJ whole genome shotgun (WGS) entry which is preliminary data.</text>
</comment>
<gene>
    <name evidence="2" type="ORF">BpHYR1_038507</name>
</gene>
<dbReference type="Proteomes" id="UP000276133">
    <property type="component" value="Unassembled WGS sequence"/>
</dbReference>
<feature type="chain" id="PRO_5017967748" description="Ycf2" evidence="1">
    <location>
        <begin position="25"/>
        <end position="218"/>
    </location>
</feature>
<organism evidence="2 3">
    <name type="scientific">Brachionus plicatilis</name>
    <name type="common">Marine rotifer</name>
    <name type="synonym">Brachionus muelleri</name>
    <dbReference type="NCBI Taxonomy" id="10195"/>
    <lineage>
        <taxon>Eukaryota</taxon>
        <taxon>Metazoa</taxon>
        <taxon>Spiralia</taxon>
        <taxon>Gnathifera</taxon>
        <taxon>Rotifera</taxon>
        <taxon>Eurotatoria</taxon>
        <taxon>Monogononta</taxon>
        <taxon>Pseudotrocha</taxon>
        <taxon>Ploima</taxon>
        <taxon>Brachionidae</taxon>
        <taxon>Brachionus</taxon>
    </lineage>
</organism>
<evidence type="ECO:0008006" key="4">
    <source>
        <dbReference type="Google" id="ProtNLM"/>
    </source>
</evidence>
<dbReference type="EMBL" id="REGN01011537">
    <property type="protein sequence ID" value="RMZ97231.1"/>
    <property type="molecule type" value="Genomic_DNA"/>
</dbReference>
<name>A0A3M7PDQ4_BRAPC</name>
<proteinExistence type="predicted"/>
<dbReference type="AlphaFoldDB" id="A0A3M7PDQ4"/>
<reference evidence="2 3" key="1">
    <citation type="journal article" date="2018" name="Sci. Rep.">
        <title>Genomic signatures of local adaptation to the degree of environmental predictability in rotifers.</title>
        <authorList>
            <person name="Franch-Gras L."/>
            <person name="Hahn C."/>
            <person name="Garcia-Roger E.M."/>
            <person name="Carmona M.J."/>
            <person name="Serra M."/>
            <person name="Gomez A."/>
        </authorList>
    </citation>
    <scope>NUCLEOTIDE SEQUENCE [LARGE SCALE GENOMIC DNA]</scope>
    <source>
        <strain evidence="2">HYR1</strain>
    </source>
</reference>
<keyword evidence="1" id="KW-0732">Signal</keyword>
<keyword evidence="3" id="KW-1185">Reference proteome</keyword>